<dbReference type="NCBIfam" id="TIGR01128">
    <property type="entry name" value="holA"/>
    <property type="match status" value="1"/>
</dbReference>
<gene>
    <name evidence="6" type="ORF">HMPREF3180_00957</name>
</gene>
<keyword evidence="1" id="KW-0808">Transferase</keyword>
<evidence type="ECO:0000313" key="7">
    <source>
        <dbReference type="Proteomes" id="UP000070483"/>
    </source>
</evidence>
<protein>
    <submittedName>
        <fullName evidence="6">Putative DNA polymerase III, delta subunit</fullName>
    </submittedName>
</protein>
<dbReference type="Pfam" id="PF21694">
    <property type="entry name" value="DNA_pol3_delta_C"/>
    <property type="match status" value="1"/>
</dbReference>
<evidence type="ECO:0000256" key="2">
    <source>
        <dbReference type="ARBA" id="ARBA00022695"/>
    </source>
</evidence>
<evidence type="ECO:0000256" key="1">
    <source>
        <dbReference type="ARBA" id="ARBA00022679"/>
    </source>
</evidence>
<evidence type="ECO:0000313" key="6">
    <source>
        <dbReference type="EMBL" id="KXB67231.1"/>
    </source>
</evidence>
<dbReference type="Gene3D" id="1.20.272.10">
    <property type="match status" value="1"/>
</dbReference>
<dbReference type="InterPro" id="IPR048466">
    <property type="entry name" value="DNA_pol3_delta-like_C"/>
</dbReference>
<dbReference type="PANTHER" id="PTHR34388">
    <property type="entry name" value="DNA POLYMERASE III SUBUNIT DELTA"/>
    <property type="match status" value="1"/>
</dbReference>
<name>A0A134AHP1_9FUSO</name>
<dbReference type="PANTHER" id="PTHR34388:SF1">
    <property type="entry name" value="DNA POLYMERASE III SUBUNIT DELTA"/>
    <property type="match status" value="1"/>
</dbReference>
<dbReference type="InterPro" id="IPR005790">
    <property type="entry name" value="DNA_polIII_delta"/>
</dbReference>
<dbReference type="GO" id="GO:0003887">
    <property type="term" value="F:DNA-directed DNA polymerase activity"/>
    <property type="evidence" value="ECO:0007669"/>
    <property type="project" value="UniProtKB-KW"/>
</dbReference>
<evidence type="ECO:0000256" key="4">
    <source>
        <dbReference type="ARBA" id="ARBA00022932"/>
    </source>
</evidence>
<organism evidence="6 7">
    <name type="scientific">Leptotrichia wadei</name>
    <dbReference type="NCBI Taxonomy" id="157687"/>
    <lineage>
        <taxon>Bacteria</taxon>
        <taxon>Fusobacteriati</taxon>
        <taxon>Fusobacteriota</taxon>
        <taxon>Fusobacteriia</taxon>
        <taxon>Fusobacteriales</taxon>
        <taxon>Leptotrichiaceae</taxon>
        <taxon>Leptotrichia</taxon>
    </lineage>
</organism>
<dbReference type="GO" id="GO:0006261">
    <property type="term" value="P:DNA-templated DNA replication"/>
    <property type="evidence" value="ECO:0007669"/>
    <property type="project" value="TreeGrafter"/>
</dbReference>
<keyword evidence="2" id="KW-0548">Nucleotidyltransferase</keyword>
<dbReference type="EMBL" id="LSDD01000068">
    <property type="protein sequence ID" value="KXB67231.1"/>
    <property type="molecule type" value="Genomic_DNA"/>
</dbReference>
<keyword evidence="3" id="KW-0235">DNA replication</keyword>
<evidence type="ECO:0000259" key="5">
    <source>
        <dbReference type="Pfam" id="PF21694"/>
    </source>
</evidence>
<dbReference type="STRING" id="157687.HMPREF3180_00957"/>
<feature type="domain" description="DNA polymerase III delta subunit-like C-terminal" evidence="5">
    <location>
        <begin position="190"/>
        <end position="319"/>
    </location>
</feature>
<dbReference type="Proteomes" id="UP000070483">
    <property type="component" value="Unassembled WGS sequence"/>
</dbReference>
<dbReference type="GO" id="GO:0009360">
    <property type="term" value="C:DNA polymerase III complex"/>
    <property type="evidence" value="ECO:0007669"/>
    <property type="project" value="TreeGrafter"/>
</dbReference>
<comment type="caution">
    <text evidence="6">The sequence shown here is derived from an EMBL/GenBank/DDBJ whole genome shotgun (WGS) entry which is preliminary data.</text>
</comment>
<dbReference type="GO" id="GO:0003677">
    <property type="term" value="F:DNA binding"/>
    <property type="evidence" value="ECO:0007669"/>
    <property type="project" value="InterPro"/>
</dbReference>
<dbReference type="RefSeq" id="WP_060917758.1">
    <property type="nucleotide sequence ID" value="NZ_KQ960055.1"/>
</dbReference>
<dbReference type="PATRIC" id="fig|157687.3.peg.954"/>
<dbReference type="OrthoDB" id="85610at2"/>
<evidence type="ECO:0000256" key="3">
    <source>
        <dbReference type="ARBA" id="ARBA00022705"/>
    </source>
</evidence>
<sequence>MIYFIGGKKQREFKYFELLEKIRKENIGISESFFDVDLKENEKFLEKININSIFSSQELVVLKRAEKLKNIEEILKYIANLEIVNKEIIIDYDKENGKFGVKLKKLLDEFSKNKQMEVFLFQKETEEEIRAYVVNELDINARDVAMLLEMIGNNPFKVRNEVAKIKIFLDGEKFDIEKIKNIVSIEKDYQIYEMTRNILLNNPADVMRYLEQKKEYMGILYSLYNELEIMYKISSLKMKGRKFSKNYNTFKIEFEEIKEIFKSNNRIPNSYVIFKKIELEQNYTNASLKKLVFRCWEIEKDIKTGKIEMETGVEMLIMEICSLFRKK</sequence>
<keyword evidence="4" id="KW-0239">DNA-directed DNA polymerase</keyword>
<reference evidence="7" key="1">
    <citation type="submission" date="2016-01" db="EMBL/GenBank/DDBJ databases">
        <authorList>
            <person name="Mitreva M."/>
            <person name="Pepin K.H."/>
            <person name="Mihindukulasuriya K.A."/>
            <person name="Fulton R."/>
            <person name="Fronick C."/>
            <person name="O'Laughlin M."/>
            <person name="Miner T."/>
            <person name="Herter B."/>
            <person name="Rosa B.A."/>
            <person name="Cordes M."/>
            <person name="Tomlinson C."/>
            <person name="Wollam A."/>
            <person name="Palsikar V.B."/>
            <person name="Mardis E.R."/>
            <person name="Wilson R.K."/>
        </authorList>
    </citation>
    <scope>NUCLEOTIDE SEQUENCE [LARGE SCALE GENOMIC DNA]</scope>
    <source>
        <strain evidence="7">KA00185</strain>
    </source>
</reference>
<proteinExistence type="predicted"/>
<accession>A0A134AHP1</accession>
<keyword evidence="7" id="KW-1185">Reference proteome</keyword>
<dbReference type="AlphaFoldDB" id="A0A134AHP1"/>